<dbReference type="STRING" id="400727.A0A2T7PMK7"/>
<comment type="caution">
    <text evidence="13">The sequence shown here is derived from an EMBL/GenBank/DDBJ whole genome shotgun (WGS) entry which is preliminary data.</text>
</comment>
<dbReference type="PRINTS" id="PR00205">
    <property type="entry name" value="CADHERIN"/>
</dbReference>
<keyword evidence="7" id="KW-1133">Transmembrane helix</keyword>
<keyword evidence="2" id="KW-0245">EGF-like domain</keyword>
<dbReference type="GO" id="GO:0005886">
    <property type="term" value="C:plasma membrane"/>
    <property type="evidence" value="ECO:0007669"/>
    <property type="project" value="UniProtKB-SubCell"/>
</dbReference>
<dbReference type="PROSITE" id="PS50268">
    <property type="entry name" value="CADHERIN_2"/>
    <property type="match status" value="5"/>
</dbReference>
<dbReference type="PROSITE" id="PS00232">
    <property type="entry name" value="CADHERIN_1"/>
    <property type="match status" value="3"/>
</dbReference>
<keyword evidence="10" id="KW-0325">Glycoprotein</keyword>
<dbReference type="OrthoDB" id="6252479at2759"/>
<evidence type="ECO:0000256" key="7">
    <source>
        <dbReference type="ARBA" id="ARBA00022989"/>
    </source>
</evidence>
<dbReference type="InterPro" id="IPR002126">
    <property type="entry name" value="Cadherin-like_dom"/>
</dbReference>
<keyword evidence="4" id="KW-0677">Repeat</keyword>
<keyword evidence="6" id="KW-0130">Cell adhesion</keyword>
<evidence type="ECO:0000256" key="10">
    <source>
        <dbReference type="ARBA" id="ARBA00023180"/>
    </source>
</evidence>
<dbReference type="CDD" id="cd11304">
    <property type="entry name" value="Cadherin_repeat"/>
    <property type="match status" value="6"/>
</dbReference>
<evidence type="ECO:0000256" key="11">
    <source>
        <dbReference type="PROSITE-ProRule" id="PRU00043"/>
    </source>
</evidence>
<dbReference type="Proteomes" id="UP000245119">
    <property type="component" value="Linkage Group LG3"/>
</dbReference>
<sequence length="596" mass="65039">MTEGGLDRETKDFYRLNISARDDGDVARYGYMQLTISITDVNDEPPTFSPSNYMAEIKERADVGTAVIRVEATDGDIGDNAQIVYTIQSDPSGQFVVDDQTGVVRTKTSPLQCNRVCQSAPQCVPYSCLLTVVARDRGLIPLEGRAYITVAVIDENDHDPVIPSILLSLILSQDMQHITEDNGTQATSIGESVVIATTGSKFGKQKVTINVLDLNDNTPRFTTTTLETVVMENWPVGNNIFLAGAVDADSGLNSKLEYTLRSSQDTSGIFGIDQHKGIISLRKPTTQLNRSTVTLTVTVKDSGVPQRTATIDVTVKIQDVNDHTPVFPRNVYSISVLESKQENEIVMKFVATDIDQGRNGELVYTIIRGNENKRFGIFPDGTLYIAHALDRETRDMYSLTIQVRDCGDMPRGSVANVTIYVLDANDNSPEFSNTTYVFSVPENRPAGTYVGKVQAADNDVDQNAELTYSLVDGNTNFSIDYVTGAIYTRRSFDREYVMETSSVEFYSFDALAADGGTPKLRGRSVVKVYVTDVNDNPPVFARALFSTVVSENAAKDYNVIKMTATDADNGANAVLTYAIIAGNSAGKLNSGRTTGS</sequence>
<keyword evidence="14" id="KW-1185">Reference proteome</keyword>
<feature type="domain" description="Cadherin" evidence="12">
    <location>
        <begin position="49"/>
        <end position="162"/>
    </location>
</feature>
<proteinExistence type="predicted"/>
<dbReference type="Gene3D" id="2.60.40.60">
    <property type="entry name" value="Cadherins"/>
    <property type="match status" value="6"/>
</dbReference>
<dbReference type="PANTHER" id="PTHR24026">
    <property type="entry name" value="FAT ATYPICAL CADHERIN-RELATED"/>
    <property type="match status" value="1"/>
</dbReference>
<feature type="domain" description="Cadherin" evidence="12">
    <location>
        <begin position="222"/>
        <end position="327"/>
    </location>
</feature>
<organism evidence="13 14">
    <name type="scientific">Pomacea canaliculata</name>
    <name type="common">Golden apple snail</name>
    <dbReference type="NCBI Taxonomy" id="400727"/>
    <lineage>
        <taxon>Eukaryota</taxon>
        <taxon>Metazoa</taxon>
        <taxon>Spiralia</taxon>
        <taxon>Lophotrochozoa</taxon>
        <taxon>Mollusca</taxon>
        <taxon>Gastropoda</taxon>
        <taxon>Caenogastropoda</taxon>
        <taxon>Architaenioglossa</taxon>
        <taxon>Ampullarioidea</taxon>
        <taxon>Ampullariidae</taxon>
        <taxon>Pomacea</taxon>
    </lineage>
</organism>
<evidence type="ECO:0000256" key="1">
    <source>
        <dbReference type="ARBA" id="ARBA00004167"/>
    </source>
</evidence>
<evidence type="ECO:0000256" key="5">
    <source>
        <dbReference type="ARBA" id="ARBA00022837"/>
    </source>
</evidence>
<dbReference type="FunFam" id="2.60.40.60:FF:000020">
    <property type="entry name" value="Dachsous cadherin-related 1b"/>
    <property type="match status" value="2"/>
</dbReference>
<feature type="domain" description="Cadherin" evidence="12">
    <location>
        <begin position="432"/>
        <end position="540"/>
    </location>
</feature>
<evidence type="ECO:0000313" key="14">
    <source>
        <dbReference type="Proteomes" id="UP000245119"/>
    </source>
</evidence>
<dbReference type="InterPro" id="IPR020894">
    <property type="entry name" value="Cadherin_CS"/>
</dbReference>
<name>A0A2T7PMK7_POMCA</name>
<dbReference type="Pfam" id="PF00028">
    <property type="entry name" value="Cadherin"/>
    <property type="match status" value="4"/>
</dbReference>
<evidence type="ECO:0000256" key="3">
    <source>
        <dbReference type="ARBA" id="ARBA00022692"/>
    </source>
</evidence>
<evidence type="ECO:0000313" key="13">
    <source>
        <dbReference type="EMBL" id="PVD34666.1"/>
    </source>
</evidence>
<feature type="domain" description="Cadherin" evidence="12">
    <location>
        <begin position="328"/>
        <end position="431"/>
    </location>
</feature>
<evidence type="ECO:0000256" key="8">
    <source>
        <dbReference type="ARBA" id="ARBA00023136"/>
    </source>
</evidence>
<evidence type="ECO:0000256" key="6">
    <source>
        <dbReference type="ARBA" id="ARBA00022889"/>
    </source>
</evidence>
<keyword evidence="5 11" id="KW-0106">Calcium</keyword>
<dbReference type="GO" id="GO:0005509">
    <property type="term" value="F:calcium ion binding"/>
    <property type="evidence" value="ECO:0007669"/>
    <property type="project" value="UniProtKB-UniRule"/>
</dbReference>
<dbReference type="AlphaFoldDB" id="A0A2T7PMK7"/>
<dbReference type="PANTHER" id="PTHR24026:SF126">
    <property type="entry name" value="PROTOCADHERIN FAT 4"/>
    <property type="match status" value="1"/>
</dbReference>
<keyword evidence="9" id="KW-1015">Disulfide bond</keyword>
<evidence type="ECO:0000256" key="4">
    <source>
        <dbReference type="ARBA" id="ARBA00022737"/>
    </source>
</evidence>
<dbReference type="EMBL" id="PZQS01000003">
    <property type="protein sequence ID" value="PVD34666.1"/>
    <property type="molecule type" value="Genomic_DNA"/>
</dbReference>
<protein>
    <recommendedName>
        <fullName evidence="12">Cadherin domain-containing protein</fullName>
    </recommendedName>
</protein>
<dbReference type="SMART" id="SM00112">
    <property type="entry name" value="CA"/>
    <property type="match status" value="4"/>
</dbReference>
<dbReference type="InterPro" id="IPR015919">
    <property type="entry name" value="Cadherin-like_sf"/>
</dbReference>
<accession>A0A2T7PMK7</accession>
<keyword evidence="8" id="KW-0472">Membrane</keyword>
<dbReference type="SUPFAM" id="SSF49313">
    <property type="entry name" value="Cadherin-like"/>
    <property type="match status" value="6"/>
</dbReference>
<gene>
    <name evidence="13" type="ORF">C0Q70_05943</name>
</gene>
<evidence type="ECO:0000259" key="12">
    <source>
        <dbReference type="PROSITE" id="PS50268"/>
    </source>
</evidence>
<reference evidence="13 14" key="1">
    <citation type="submission" date="2018-04" db="EMBL/GenBank/DDBJ databases">
        <title>The genome of golden apple snail Pomacea canaliculata provides insight into stress tolerance and invasive adaptation.</title>
        <authorList>
            <person name="Liu C."/>
            <person name="Liu B."/>
            <person name="Ren Y."/>
            <person name="Zhang Y."/>
            <person name="Wang H."/>
            <person name="Li S."/>
            <person name="Jiang F."/>
            <person name="Yin L."/>
            <person name="Zhang G."/>
            <person name="Qian W."/>
            <person name="Fan W."/>
        </authorList>
    </citation>
    <scope>NUCLEOTIDE SEQUENCE [LARGE SCALE GENOMIC DNA]</scope>
    <source>
        <strain evidence="13">SZHN2017</strain>
        <tissue evidence="13">Muscle</tissue>
    </source>
</reference>
<keyword evidence="3" id="KW-0812">Transmembrane</keyword>
<dbReference type="GO" id="GO:0007156">
    <property type="term" value="P:homophilic cell adhesion via plasma membrane adhesion molecules"/>
    <property type="evidence" value="ECO:0007669"/>
    <property type="project" value="InterPro"/>
</dbReference>
<evidence type="ECO:0000256" key="2">
    <source>
        <dbReference type="ARBA" id="ARBA00022536"/>
    </source>
</evidence>
<evidence type="ECO:0000256" key="9">
    <source>
        <dbReference type="ARBA" id="ARBA00023157"/>
    </source>
</evidence>
<dbReference type="FunFam" id="2.60.40.60:FF:000039">
    <property type="entry name" value="FAT atypical cadherin 3"/>
    <property type="match status" value="2"/>
</dbReference>
<feature type="domain" description="Cadherin" evidence="12">
    <location>
        <begin position="6"/>
        <end position="48"/>
    </location>
</feature>
<comment type="subcellular location">
    <subcellularLocation>
        <location evidence="1">Membrane</location>
        <topology evidence="1">Single-pass membrane protein</topology>
    </subcellularLocation>
</comment>